<proteinExistence type="predicted"/>
<evidence type="ECO:0000313" key="4">
    <source>
        <dbReference type="EMBL" id="KAF0714483.1"/>
    </source>
</evidence>
<sequence>MNVYLSESDDDDEVLILAAMLADEENDGKIKRKCWVHNINKDRELFGEYNTLMPQLRMDPARFYMYFRMTPECYDEVLSLIQSEIRKMPTHFRNPISPTERLAICLRMTPECYDEVLSLIQSEIRKMPTHFRNPISPTERLAIFLRYLASEVCEAIIKIMGPMFMPEPTTAIWESSARGFYEKWQFPNCIGSVDGKHVSIKCPDNSGSRHFCYLKKFSVVLMAIVDPEYKFICIDVGGYGRNSDGGILEESAMGKRLESGTLNVPK</sequence>
<dbReference type="Pfam" id="PF13359">
    <property type="entry name" value="DDE_Tnp_4"/>
    <property type="match status" value="1"/>
</dbReference>
<dbReference type="OrthoDB" id="6581217at2759"/>
<dbReference type="InterPro" id="IPR027806">
    <property type="entry name" value="HARBI1_dom"/>
</dbReference>
<keyword evidence="5" id="KW-1185">Reference proteome</keyword>
<gene>
    <name evidence="4" type="ORF">FWK35_00029948</name>
</gene>
<name>A0A6G0VYL2_APHCR</name>
<dbReference type="Proteomes" id="UP000478052">
    <property type="component" value="Unassembled WGS sequence"/>
</dbReference>
<feature type="domain" description="DDE Tnp4" evidence="3">
    <location>
        <begin position="193"/>
        <end position="258"/>
    </location>
</feature>
<reference evidence="4 5" key="1">
    <citation type="submission" date="2019-08" db="EMBL/GenBank/DDBJ databases">
        <title>Whole genome of Aphis craccivora.</title>
        <authorList>
            <person name="Voronova N.V."/>
            <person name="Shulinski R.S."/>
            <person name="Bandarenka Y.V."/>
            <person name="Zhorov D.G."/>
            <person name="Warner D."/>
        </authorList>
    </citation>
    <scope>NUCLEOTIDE SEQUENCE [LARGE SCALE GENOMIC DNA]</scope>
    <source>
        <strain evidence="4">180601</strain>
        <tissue evidence="4">Whole Body</tissue>
    </source>
</reference>
<evidence type="ECO:0000256" key="1">
    <source>
        <dbReference type="ARBA" id="ARBA00001968"/>
    </source>
</evidence>
<keyword evidence="2" id="KW-0479">Metal-binding</keyword>
<evidence type="ECO:0000313" key="5">
    <source>
        <dbReference type="Proteomes" id="UP000478052"/>
    </source>
</evidence>
<evidence type="ECO:0000259" key="3">
    <source>
        <dbReference type="Pfam" id="PF13359"/>
    </source>
</evidence>
<accession>A0A6G0VYL2</accession>
<dbReference type="AlphaFoldDB" id="A0A6G0VYL2"/>
<comment type="caution">
    <text evidence="4">The sequence shown here is derived from an EMBL/GenBank/DDBJ whole genome shotgun (WGS) entry which is preliminary data.</text>
</comment>
<evidence type="ECO:0000256" key="2">
    <source>
        <dbReference type="ARBA" id="ARBA00022723"/>
    </source>
</evidence>
<protein>
    <submittedName>
        <fullName evidence="4">Putative nuclease HARBI1</fullName>
    </submittedName>
</protein>
<comment type="cofactor">
    <cofactor evidence="1">
        <name>a divalent metal cation</name>
        <dbReference type="ChEBI" id="CHEBI:60240"/>
    </cofactor>
</comment>
<dbReference type="EMBL" id="VUJU01010397">
    <property type="protein sequence ID" value="KAF0714483.1"/>
    <property type="molecule type" value="Genomic_DNA"/>
</dbReference>
<feature type="non-terminal residue" evidence="4">
    <location>
        <position position="266"/>
    </location>
</feature>
<organism evidence="4 5">
    <name type="scientific">Aphis craccivora</name>
    <name type="common">Cowpea aphid</name>
    <dbReference type="NCBI Taxonomy" id="307492"/>
    <lineage>
        <taxon>Eukaryota</taxon>
        <taxon>Metazoa</taxon>
        <taxon>Ecdysozoa</taxon>
        <taxon>Arthropoda</taxon>
        <taxon>Hexapoda</taxon>
        <taxon>Insecta</taxon>
        <taxon>Pterygota</taxon>
        <taxon>Neoptera</taxon>
        <taxon>Paraneoptera</taxon>
        <taxon>Hemiptera</taxon>
        <taxon>Sternorrhyncha</taxon>
        <taxon>Aphidomorpha</taxon>
        <taxon>Aphidoidea</taxon>
        <taxon>Aphididae</taxon>
        <taxon>Aphidini</taxon>
        <taxon>Aphis</taxon>
        <taxon>Aphis</taxon>
    </lineage>
</organism>
<dbReference type="GO" id="GO:0046872">
    <property type="term" value="F:metal ion binding"/>
    <property type="evidence" value="ECO:0007669"/>
    <property type="project" value="UniProtKB-KW"/>
</dbReference>